<evidence type="ECO:0000259" key="1">
    <source>
        <dbReference type="Pfam" id="PF05699"/>
    </source>
</evidence>
<organism evidence="2 3">
    <name type="scientific">Scophthalmus maximus</name>
    <name type="common">Turbot</name>
    <name type="synonym">Psetta maxima</name>
    <dbReference type="NCBI Taxonomy" id="52904"/>
    <lineage>
        <taxon>Eukaryota</taxon>
        <taxon>Metazoa</taxon>
        <taxon>Chordata</taxon>
        <taxon>Craniata</taxon>
        <taxon>Vertebrata</taxon>
        <taxon>Euteleostomi</taxon>
        <taxon>Actinopterygii</taxon>
        <taxon>Neopterygii</taxon>
        <taxon>Teleostei</taxon>
        <taxon>Neoteleostei</taxon>
        <taxon>Acanthomorphata</taxon>
        <taxon>Carangaria</taxon>
        <taxon>Pleuronectiformes</taxon>
        <taxon>Pleuronectoidei</taxon>
        <taxon>Scophthalmidae</taxon>
        <taxon>Scophthalmus</taxon>
    </lineage>
</organism>
<dbReference type="GO" id="GO:0046983">
    <property type="term" value="F:protein dimerization activity"/>
    <property type="evidence" value="ECO:0007669"/>
    <property type="project" value="InterPro"/>
</dbReference>
<sequence>MRASGQVTSAALNKQTDRYGTLVENLQESFVTRFRDLQLKRPQITFLVDPFNADTDCLKAPLVSDEAVASLCEEDKLKPALREGTIEFWKSVPMEKYPNVKWAALKILSMFGSTYVCECVFSTLKHVKSKHRSVLTDTRERIASSGNNGILARFEEARNARSPTKQHA</sequence>
<dbReference type="EMBL" id="VEVO01000022">
    <property type="protein sequence ID" value="KAF0023065.1"/>
    <property type="molecule type" value="Genomic_DNA"/>
</dbReference>
<protein>
    <recommendedName>
        <fullName evidence="1">HAT C-terminal dimerisation domain-containing protein</fullName>
    </recommendedName>
</protein>
<dbReference type="InterPro" id="IPR012337">
    <property type="entry name" value="RNaseH-like_sf"/>
</dbReference>
<evidence type="ECO:0000313" key="2">
    <source>
        <dbReference type="EMBL" id="KAF0023065.1"/>
    </source>
</evidence>
<reference evidence="2 3" key="1">
    <citation type="submission" date="2019-06" db="EMBL/GenBank/DDBJ databases">
        <title>Draft genomes of female and male turbot (Scophthalmus maximus).</title>
        <authorList>
            <person name="Xu H."/>
            <person name="Xu X.-W."/>
            <person name="Shao C."/>
            <person name="Chen S."/>
        </authorList>
    </citation>
    <scope>NUCLEOTIDE SEQUENCE [LARGE SCALE GENOMIC DNA]</scope>
    <source>
        <strain evidence="2">Ysfricsl-2016a</strain>
        <tissue evidence="2">Blood</tissue>
    </source>
</reference>
<accession>A0A6A4RSB2</accession>
<feature type="domain" description="HAT C-terminal dimerisation" evidence="1">
    <location>
        <begin position="82"/>
        <end position="137"/>
    </location>
</feature>
<dbReference type="SUPFAM" id="SSF53098">
    <property type="entry name" value="Ribonuclease H-like"/>
    <property type="match status" value="1"/>
</dbReference>
<evidence type="ECO:0000313" key="3">
    <source>
        <dbReference type="Proteomes" id="UP000438429"/>
    </source>
</evidence>
<proteinExistence type="predicted"/>
<name>A0A6A4RSB2_SCOMX</name>
<gene>
    <name evidence="2" type="ORF">F2P81_023695</name>
</gene>
<dbReference type="InterPro" id="IPR008906">
    <property type="entry name" value="HATC_C_dom"/>
</dbReference>
<dbReference type="PANTHER" id="PTHR45913">
    <property type="entry name" value="EPM2A-INTERACTING PROTEIN 1"/>
    <property type="match status" value="1"/>
</dbReference>
<dbReference type="PANTHER" id="PTHR45913:SF5">
    <property type="entry name" value="GENERAL TRANSCRIPTION FACTOR II-I REPEAT DOMAIN-CONTAINING PROTEIN 2A-LIKE PROTEIN"/>
    <property type="match status" value="1"/>
</dbReference>
<dbReference type="Proteomes" id="UP000438429">
    <property type="component" value="Unassembled WGS sequence"/>
</dbReference>
<dbReference type="AlphaFoldDB" id="A0A6A4RSB2"/>
<comment type="caution">
    <text evidence="2">The sequence shown here is derived from an EMBL/GenBank/DDBJ whole genome shotgun (WGS) entry which is preliminary data.</text>
</comment>
<dbReference type="Pfam" id="PF05699">
    <property type="entry name" value="Dimer_Tnp_hAT"/>
    <property type="match status" value="1"/>
</dbReference>